<evidence type="ECO:0000313" key="7">
    <source>
        <dbReference type="EnsemblMetazoa" id="XP_028519495.1"/>
    </source>
</evidence>
<dbReference type="AlphaFoldDB" id="A0A913YVE9"/>
<protein>
    <recommendedName>
        <fullName evidence="6">Mediator of RNA polymerase II transcription subunit 21</fullName>
    </recommendedName>
</protein>
<reference evidence="7" key="1">
    <citation type="submission" date="2022-11" db="UniProtKB">
        <authorList>
            <consortium name="EnsemblMetazoa"/>
        </authorList>
    </citation>
    <scope>IDENTIFICATION</scope>
</reference>
<dbReference type="SUPFAM" id="SSF140718">
    <property type="entry name" value="Mediator hinge subcomplex-like"/>
    <property type="match status" value="1"/>
</dbReference>
<dbReference type="EnsemblMetazoa" id="XM_028663694.1">
    <property type="protein sequence ID" value="XP_028519495.1"/>
    <property type="gene ID" value="LOC110254054"/>
</dbReference>
<name>A0A913YVE9_EXADI</name>
<dbReference type="Proteomes" id="UP000887567">
    <property type="component" value="Unplaced"/>
</dbReference>
<dbReference type="Pfam" id="PF11221">
    <property type="entry name" value="Med21"/>
    <property type="match status" value="1"/>
</dbReference>
<dbReference type="GO" id="GO:0006357">
    <property type="term" value="P:regulation of transcription by RNA polymerase II"/>
    <property type="evidence" value="ECO:0007669"/>
    <property type="project" value="TreeGrafter"/>
</dbReference>
<dbReference type="GO" id="GO:0016592">
    <property type="term" value="C:mediator complex"/>
    <property type="evidence" value="ECO:0007669"/>
    <property type="project" value="UniProtKB-UniRule"/>
</dbReference>
<keyword evidence="4 6" id="KW-0804">Transcription</keyword>
<evidence type="ECO:0000313" key="8">
    <source>
        <dbReference type="Proteomes" id="UP000887567"/>
    </source>
</evidence>
<dbReference type="GeneID" id="110254054"/>
<accession>A0A913YVE9</accession>
<dbReference type="InterPro" id="IPR037212">
    <property type="entry name" value="Med7/Med21-like"/>
</dbReference>
<evidence type="ECO:0000256" key="4">
    <source>
        <dbReference type="ARBA" id="ARBA00023163"/>
    </source>
</evidence>
<evidence type="ECO:0000256" key="2">
    <source>
        <dbReference type="ARBA" id="ARBA00023015"/>
    </source>
</evidence>
<evidence type="ECO:0000256" key="5">
    <source>
        <dbReference type="ARBA" id="ARBA00023242"/>
    </source>
</evidence>
<dbReference type="GO" id="GO:0003712">
    <property type="term" value="F:transcription coregulator activity"/>
    <property type="evidence" value="ECO:0007669"/>
    <property type="project" value="TreeGrafter"/>
</dbReference>
<evidence type="ECO:0000256" key="6">
    <source>
        <dbReference type="RuleBase" id="RU366036"/>
    </source>
</evidence>
<comment type="function">
    <text evidence="6">Component of the Mediator complex, a coactivator involved in the regulated transcription of nearly all RNA polymerase II-dependent genes. Mediator functions as a bridge to convey information from gene-specific regulatory proteins to the basal RNA polymerase II transcription machinery. Mediator is recruited to promoters by direct interactions with regulatory proteins and serves as a scaffold for the assembly of a functional preinitiation complex with RNA polymerase II and the general transcription factors.</text>
</comment>
<organism evidence="7 8">
    <name type="scientific">Exaiptasia diaphana</name>
    <name type="common">Tropical sea anemone</name>
    <name type="synonym">Aiptasia pulchella</name>
    <dbReference type="NCBI Taxonomy" id="2652724"/>
    <lineage>
        <taxon>Eukaryota</taxon>
        <taxon>Metazoa</taxon>
        <taxon>Cnidaria</taxon>
        <taxon>Anthozoa</taxon>
        <taxon>Hexacorallia</taxon>
        <taxon>Actiniaria</taxon>
        <taxon>Aiptasiidae</taxon>
        <taxon>Exaiptasia</taxon>
    </lineage>
</organism>
<keyword evidence="8" id="KW-1185">Reference proteome</keyword>
<sequence length="178" mass="19541">MADRITQIQDALNQLADQFCNSIGILQQSRCHSLLLVSGILSHSLSVELLFPHVNVLHQGGGLVRISVKLCIMIPEFLFAISETSGNDKNAQPEGHDALFATLIARTAKDIDYLIDSLPSEDCSPELQAASLQKLEAENQEAGRKLEDVVRKGEKLLELIQRALDEIAESKLSLTHDS</sequence>
<dbReference type="PANTHER" id="PTHR13381:SF0">
    <property type="entry name" value="MEDIATOR OF RNA POLYMERASE II TRANSCRIPTION SUBUNIT 21"/>
    <property type="match status" value="1"/>
</dbReference>
<comment type="subcellular location">
    <subcellularLocation>
        <location evidence="1 6">Nucleus</location>
    </subcellularLocation>
</comment>
<dbReference type="KEGG" id="epa:110254054"/>
<dbReference type="RefSeq" id="XP_028519495.1">
    <property type="nucleotide sequence ID" value="XM_028663694.1"/>
</dbReference>
<comment type="subunit">
    <text evidence="6">Component of the Mediator complex.</text>
</comment>
<keyword evidence="2 6" id="KW-0805">Transcription regulation</keyword>
<proteinExistence type="inferred from homology"/>
<keyword evidence="5 6" id="KW-0539">Nucleus</keyword>
<evidence type="ECO:0000256" key="3">
    <source>
        <dbReference type="ARBA" id="ARBA00023159"/>
    </source>
</evidence>
<keyword evidence="3 6" id="KW-0010">Activator</keyword>
<dbReference type="OMA" id="EISECEM"/>
<comment type="similarity">
    <text evidence="6">Belongs to the Mediator complex subunit 21 family.</text>
</comment>
<dbReference type="PANTHER" id="PTHR13381">
    <property type="entry name" value="RNA POLYMERASE II HOLOENZYME COMPONENT SRB7"/>
    <property type="match status" value="1"/>
</dbReference>
<dbReference type="Gene3D" id="6.10.280.10">
    <property type="entry name" value="Mediator complex, subunit Med21"/>
    <property type="match status" value="1"/>
</dbReference>
<dbReference type="OrthoDB" id="526653at2759"/>
<dbReference type="InterPro" id="IPR021384">
    <property type="entry name" value="Mediator_Med21"/>
</dbReference>
<evidence type="ECO:0000256" key="1">
    <source>
        <dbReference type="ARBA" id="ARBA00004123"/>
    </source>
</evidence>